<dbReference type="Proteomes" id="UP000076532">
    <property type="component" value="Unassembled WGS sequence"/>
</dbReference>
<evidence type="ECO:0000313" key="2">
    <source>
        <dbReference type="Proteomes" id="UP000076532"/>
    </source>
</evidence>
<sequence length="207" mass="23181">MFGVMGKPVMQGSLHSADQRVVLYQKHDQRFFVLPQDADTRQAAAFQRALQTGRAQPKQLHPAFGLAPGLGPLDVHDLRYMPEADLRALMCRGADRVVDISEKAAVMCLDIAWKGYRAQEYKLPADGGDVRALTRAALAIEVAKAVHDYIKSNTHRVLLARDPGAFTVDWDILTKIRVLEIYNVYTNHWMVRLVMLEADVQARTAAN</sequence>
<keyword evidence="2" id="KW-1185">Reference proteome</keyword>
<proteinExistence type="predicted"/>
<accession>A0A165YAW5</accession>
<dbReference type="OrthoDB" id="3284679at2759"/>
<protein>
    <submittedName>
        <fullName evidence="1">Uncharacterized protein</fullName>
    </submittedName>
</protein>
<name>A0A165YAW5_9AGAM</name>
<reference evidence="1 2" key="1">
    <citation type="journal article" date="2016" name="Mol. Biol. Evol.">
        <title>Comparative Genomics of Early-Diverging Mushroom-Forming Fungi Provides Insights into the Origins of Lignocellulose Decay Capabilities.</title>
        <authorList>
            <person name="Nagy L.G."/>
            <person name="Riley R."/>
            <person name="Tritt A."/>
            <person name="Adam C."/>
            <person name="Daum C."/>
            <person name="Floudas D."/>
            <person name="Sun H."/>
            <person name="Yadav J.S."/>
            <person name="Pangilinan J."/>
            <person name="Larsson K.H."/>
            <person name="Matsuura K."/>
            <person name="Barry K."/>
            <person name="Labutti K."/>
            <person name="Kuo R."/>
            <person name="Ohm R.A."/>
            <person name="Bhattacharya S.S."/>
            <person name="Shirouzu T."/>
            <person name="Yoshinaga Y."/>
            <person name="Martin F.M."/>
            <person name="Grigoriev I.V."/>
            <person name="Hibbett D.S."/>
        </authorList>
    </citation>
    <scope>NUCLEOTIDE SEQUENCE [LARGE SCALE GENOMIC DNA]</scope>
    <source>
        <strain evidence="1 2">CBS 109695</strain>
    </source>
</reference>
<evidence type="ECO:0000313" key="1">
    <source>
        <dbReference type="EMBL" id="KZP09377.1"/>
    </source>
</evidence>
<dbReference type="AlphaFoldDB" id="A0A165YAW5"/>
<dbReference type="EMBL" id="KV417701">
    <property type="protein sequence ID" value="KZP09377.1"/>
    <property type="molecule type" value="Genomic_DNA"/>
</dbReference>
<gene>
    <name evidence="1" type="ORF">FIBSPDRAFT_963992</name>
</gene>
<organism evidence="1 2">
    <name type="scientific">Athelia psychrophila</name>
    <dbReference type="NCBI Taxonomy" id="1759441"/>
    <lineage>
        <taxon>Eukaryota</taxon>
        <taxon>Fungi</taxon>
        <taxon>Dikarya</taxon>
        <taxon>Basidiomycota</taxon>
        <taxon>Agaricomycotina</taxon>
        <taxon>Agaricomycetes</taxon>
        <taxon>Agaricomycetidae</taxon>
        <taxon>Atheliales</taxon>
        <taxon>Atheliaceae</taxon>
        <taxon>Athelia</taxon>
    </lineage>
</organism>